<dbReference type="EMBL" id="CP136920">
    <property type="protein sequence ID" value="WOO40671.1"/>
    <property type="molecule type" value="Genomic_DNA"/>
</dbReference>
<feature type="binding site" evidence="22">
    <location>
        <begin position="103"/>
        <end position="105"/>
    </location>
    <ligand>
        <name>ATP</name>
        <dbReference type="ChEBI" id="CHEBI:30616"/>
    </ligand>
</feature>
<dbReference type="PANTHER" id="PTHR34299:SF1">
    <property type="entry name" value="DIACYLGLYCEROL KINASE"/>
    <property type="match status" value="1"/>
</dbReference>
<dbReference type="GO" id="GO:0046872">
    <property type="term" value="F:metal ion binding"/>
    <property type="evidence" value="ECO:0007669"/>
    <property type="project" value="UniProtKB-KW"/>
</dbReference>
<comment type="function">
    <text evidence="24">Catalyzes the ATP-dependent phosphorylation of sn-l,2-diacylglycerol (DAG) to phosphatidic acid. Involved in the recycling of diacylglycerol produced as a by-product during membrane-derived oligosaccharide (MDO) biosynthesis.</text>
</comment>
<keyword evidence="6" id="KW-0444">Lipid biosynthesis</keyword>
<evidence type="ECO:0000256" key="14">
    <source>
        <dbReference type="ARBA" id="ARBA00022842"/>
    </source>
</evidence>
<dbReference type="PANTHER" id="PTHR34299">
    <property type="entry name" value="DIACYLGLYCEROL KINASE"/>
    <property type="match status" value="1"/>
</dbReference>
<sequence length="145" mass="16294">MKPDEDTSMDDLEDNVRQDKSKDGLQRVWRAMMYSFEGIGSSLKHEAAFRQEMILTVVLTPIAIILPVGFLGKGLMIGSLLIVLITELLNSALEWTIDYISQETHPYAKRAKDMGSAAVFFALLNVLVVWILVILQAFEDGRMAF</sequence>
<dbReference type="GO" id="GO:0004143">
    <property type="term" value="F:ATP-dependent diacylglycerol kinase activity"/>
    <property type="evidence" value="ECO:0007669"/>
    <property type="project" value="UniProtKB-EC"/>
</dbReference>
<proteinExistence type="inferred from homology"/>
<dbReference type="GO" id="GO:0006654">
    <property type="term" value="P:phosphatidic acid biosynthetic process"/>
    <property type="evidence" value="ECO:0007669"/>
    <property type="project" value="InterPro"/>
</dbReference>
<keyword evidence="18" id="KW-0594">Phospholipid biosynthesis</keyword>
<feature type="binding site" evidence="21">
    <location>
        <position position="87"/>
    </location>
    <ligand>
        <name>substrate</name>
    </ligand>
</feature>
<dbReference type="EC" id="2.7.1.107" evidence="3 24"/>
<evidence type="ECO:0000256" key="3">
    <source>
        <dbReference type="ARBA" id="ARBA00012133"/>
    </source>
</evidence>
<evidence type="ECO:0000256" key="16">
    <source>
        <dbReference type="ARBA" id="ARBA00023098"/>
    </source>
</evidence>
<evidence type="ECO:0000256" key="5">
    <source>
        <dbReference type="ARBA" id="ARBA00022475"/>
    </source>
</evidence>
<dbReference type="GO" id="GO:0005524">
    <property type="term" value="F:ATP binding"/>
    <property type="evidence" value="ECO:0007669"/>
    <property type="project" value="UniProtKB-KW"/>
</dbReference>
<dbReference type="InterPro" id="IPR033718">
    <property type="entry name" value="DAGK_prok"/>
</dbReference>
<keyword evidence="26" id="KW-1185">Reference proteome</keyword>
<evidence type="ECO:0000256" key="15">
    <source>
        <dbReference type="ARBA" id="ARBA00022989"/>
    </source>
</evidence>
<feature type="binding site" evidence="22">
    <location>
        <begin position="112"/>
        <end position="113"/>
    </location>
    <ligand>
        <name>ATP</name>
        <dbReference type="ChEBI" id="CHEBI:30616"/>
    </ligand>
</feature>
<keyword evidence="13 22" id="KW-0067">ATP-binding</keyword>
<keyword evidence="17 24" id="KW-0472">Membrane</keyword>
<keyword evidence="9 24" id="KW-0812">Transmembrane</keyword>
<comment type="catalytic activity">
    <reaction evidence="24">
        <text>a 1,2-diacyl-sn-glycerol + ATP = a 1,2-diacyl-sn-glycero-3-phosphate + ADP + H(+)</text>
        <dbReference type="Rhea" id="RHEA:10272"/>
        <dbReference type="ChEBI" id="CHEBI:15378"/>
        <dbReference type="ChEBI" id="CHEBI:17815"/>
        <dbReference type="ChEBI" id="CHEBI:30616"/>
        <dbReference type="ChEBI" id="CHEBI:58608"/>
        <dbReference type="ChEBI" id="CHEBI:456216"/>
        <dbReference type="EC" id="2.7.1.107"/>
    </reaction>
</comment>
<name>A0AAQ3L7V5_9BACT</name>
<evidence type="ECO:0000256" key="4">
    <source>
        <dbReference type="ARBA" id="ARBA00017575"/>
    </source>
</evidence>
<keyword evidence="12 24" id="KW-0418">Kinase</keyword>
<gene>
    <name evidence="25" type="ORF">RZN69_18780</name>
</gene>
<protein>
    <recommendedName>
        <fullName evidence="4 24">Diacylglycerol kinase</fullName>
        <ecNumber evidence="3 24">2.7.1.107</ecNumber>
    </recommendedName>
</protein>
<evidence type="ECO:0000256" key="13">
    <source>
        <dbReference type="ARBA" id="ARBA00022840"/>
    </source>
</evidence>
<evidence type="ECO:0000256" key="1">
    <source>
        <dbReference type="ARBA" id="ARBA00004429"/>
    </source>
</evidence>
<keyword evidence="19 24" id="KW-1208">Phospholipid metabolism</keyword>
<dbReference type="RefSeq" id="WP_317832801.1">
    <property type="nucleotide sequence ID" value="NZ_CP136920.1"/>
</dbReference>
<evidence type="ECO:0000313" key="26">
    <source>
        <dbReference type="Proteomes" id="UP001304300"/>
    </source>
</evidence>
<feature type="binding site" evidence="22">
    <location>
        <position position="94"/>
    </location>
    <ligand>
        <name>ATP</name>
        <dbReference type="ChEBI" id="CHEBI:30616"/>
    </ligand>
</feature>
<feature type="binding site" evidence="21">
    <location>
        <position position="27"/>
    </location>
    <ligand>
        <name>substrate</name>
    </ligand>
</feature>
<evidence type="ECO:0000256" key="10">
    <source>
        <dbReference type="ARBA" id="ARBA00022723"/>
    </source>
</evidence>
<feature type="active site" description="Proton acceptor" evidence="20">
    <location>
        <position position="87"/>
    </location>
</feature>
<dbReference type="GO" id="GO:0005886">
    <property type="term" value="C:plasma membrane"/>
    <property type="evidence" value="ECO:0007669"/>
    <property type="project" value="UniProtKB-SubCell"/>
</dbReference>
<feature type="binding site" evidence="22">
    <location>
        <position position="34"/>
    </location>
    <ligand>
        <name>ATP</name>
        <dbReference type="ChEBI" id="CHEBI:30616"/>
    </ligand>
</feature>
<feature type="binding site" evidence="23">
    <location>
        <position position="94"/>
    </location>
    <ligand>
        <name>a divalent metal cation</name>
        <dbReference type="ChEBI" id="CHEBI:60240"/>
    </ligand>
</feature>
<evidence type="ECO:0000256" key="2">
    <source>
        <dbReference type="ARBA" id="ARBA00005967"/>
    </source>
</evidence>
<dbReference type="Gene3D" id="1.10.287.3610">
    <property type="match status" value="1"/>
</dbReference>
<evidence type="ECO:0000256" key="21">
    <source>
        <dbReference type="PIRSR" id="PIRSR600829-2"/>
    </source>
</evidence>
<evidence type="ECO:0000256" key="6">
    <source>
        <dbReference type="ARBA" id="ARBA00022516"/>
    </source>
</evidence>
<comment type="similarity">
    <text evidence="2 24">Belongs to the bacterial diacylglycerol kinase family.</text>
</comment>
<evidence type="ECO:0000256" key="11">
    <source>
        <dbReference type="ARBA" id="ARBA00022741"/>
    </source>
</evidence>
<keyword evidence="8 24" id="KW-0808">Transferase</keyword>
<evidence type="ECO:0000256" key="23">
    <source>
        <dbReference type="PIRSR" id="PIRSR600829-4"/>
    </source>
</evidence>
<dbReference type="InterPro" id="IPR000829">
    <property type="entry name" value="DAGK"/>
</dbReference>
<evidence type="ECO:0000256" key="19">
    <source>
        <dbReference type="ARBA" id="ARBA00023264"/>
    </source>
</evidence>
<dbReference type="AlphaFoldDB" id="A0AAQ3L7V5"/>
<evidence type="ECO:0000256" key="20">
    <source>
        <dbReference type="PIRSR" id="PIRSR600829-1"/>
    </source>
</evidence>
<keyword evidence="7" id="KW-0997">Cell inner membrane</keyword>
<keyword evidence="10 23" id="KW-0479">Metal-binding</keyword>
<evidence type="ECO:0000313" key="25">
    <source>
        <dbReference type="EMBL" id="WOO40671.1"/>
    </source>
</evidence>
<evidence type="ECO:0000256" key="12">
    <source>
        <dbReference type="ARBA" id="ARBA00022777"/>
    </source>
</evidence>
<accession>A0AAQ3L7V5</accession>
<dbReference type="CDD" id="cd14264">
    <property type="entry name" value="DAGK_IM"/>
    <property type="match status" value="1"/>
</dbReference>
<dbReference type="Proteomes" id="UP001304300">
    <property type="component" value="Chromosome"/>
</dbReference>
<feature type="binding site" evidence="22">
    <location>
        <position position="46"/>
    </location>
    <ligand>
        <name>ATP</name>
        <dbReference type="ChEBI" id="CHEBI:30616"/>
    </ligand>
</feature>
<dbReference type="Pfam" id="PF01219">
    <property type="entry name" value="DAGK_prokar"/>
    <property type="match status" value="1"/>
</dbReference>
<feature type="transmembrane region" description="Helical" evidence="24">
    <location>
        <begin position="77"/>
        <end position="97"/>
    </location>
</feature>
<keyword evidence="5" id="KW-1003">Cell membrane</keyword>
<feature type="binding site" evidence="21">
    <location>
        <begin position="48"/>
        <end position="52"/>
    </location>
    <ligand>
        <name>substrate</name>
    </ligand>
</feature>
<feature type="transmembrane region" description="Helical" evidence="24">
    <location>
        <begin position="118"/>
        <end position="138"/>
    </location>
</feature>
<evidence type="ECO:0000256" key="8">
    <source>
        <dbReference type="ARBA" id="ARBA00022679"/>
    </source>
</evidence>
<dbReference type="KEGG" id="puo:RZN69_18780"/>
<evidence type="ECO:0000256" key="9">
    <source>
        <dbReference type="ARBA" id="ARBA00022692"/>
    </source>
</evidence>
<feature type="binding site" evidence="21">
    <location>
        <position position="116"/>
    </location>
    <ligand>
        <name>substrate</name>
    </ligand>
</feature>
<keyword evidence="16 24" id="KW-0443">Lipid metabolism</keyword>
<organism evidence="25 26">
    <name type="scientific">Rubellicoccus peritrichatus</name>
    <dbReference type="NCBI Taxonomy" id="3080537"/>
    <lineage>
        <taxon>Bacteria</taxon>
        <taxon>Pseudomonadati</taxon>
        <taxon>Verrucomicrobiota</taxon>
        <taxon>Opitutia</taxon>
        <taxon>Puniceicoccales</taxon>
        <taxon>Cerasicoccaceae</taxon>
        <taxon>Rubellicoccus</taxon>
    </lineage>
</organism>
<evidence type="ECO:0000256" key="17">
    <source>
        <dbReference type="ARBA" id="ARBA00023136"/>
    </source>
</evidence>
<evidence type="ECO:0000256" key="7">
    <source>
        <dbReference type="ARBA" id="ARBA00022519"/>
    </source>
</evidence>
<evidence type="ECO:0000256" key="24">
    <source>
        <dbReference type="RuleBase" id="RU363065"/>
    </source>
</evidence>
<keyword evidence="15 24" id="KW-1133">Transmembrane helix</keyword>
<feature type="transmembrane region" description="Helical" evidence="24">
    <location>
        <begin position="53"/>
        <end position="71"/>
    </location>
</feature>
<evidence type="ECO:0000256" key="18">
    <source>
        <dbReference type="ARBA" id="ARBA00023209"/>
    </source>
</evidence>
<comment type="subcellular location">
    <subcellularLocation>
        <location evidence="1">Cell inner membrane</location>
        <topology evidence="1">Multi-pass membrane protein</topology>
    </subcellularLocation>
</comment>
<feature type="binding site" evidence="22">
    <location>
        <position position="27"/>
    </location>
    <ligand>
        <name>ATP</name>
        <dbReference type="ChEBI" id="CHEBI:30616"/>
    </ligand>
</feature>
<feature type="binding site" evidence="23">
    <location>
        <position position="46"/>
    </location>
    <ligand>
        <name>a divalent metal cation</name>
        <dbReference type="ChEBI" id="CHEBI:60240"/>
    </ligand>
</feature>
<keyword evidence="14 23" id="KW-0460">Magnesium</keyword>
<keyword evidence="11 22" id="KW-0547">Nucleotide-binding</keyword>
<dbReference type="InterPro" id="IPR036945">
    <property type="entry name" value="DAGK_sf"/>
</dbReference>
<reference evidence="25 26" key="1">
    <citation type="submission" date="2023-10" db="EMBL/GenBank/DDBJ databases">
        <title>Rubellicoccus peritrichatus gen. nov., sp. nov., isolated from an algae of coral reef tank.</title>
        <authorList>
            <person name="Luo J."/>
        </authorList>
    </citation>
    <scope>NUCLEOTIDE SEQUENCE [LARGE SCALE GENOMIC DNA]</scope>
    <source>
        <strain evidence="25 26">CR14</strain>
    </source>
</reference>
<comment type="cofactor">
    <cofactor evidence="23">
        <name>Mg(2+)</name>
        <dbReference type="ChEBI" id="CHEBI:18420"/>
    </cofactor>
    <text evidence="23">Mn(2+), Zn(2+), Cd(2+) and Co(2+) support activity to lesser extents.</text>
</comment>
<evidence type="ECO:0000256" key="22">
    <source>
        <dbReference type="PIRSR" id="PIRSR600829-3"/>
    </source>
</evidence>